<organism evidence="1 2">
    <name type="scientific">Ophiobolus disseminans</name>
    <dbReference type="NCBI Taxonomy" id="1469910"/>
    <lineage>
        <taxon>Eukaryota</taxon>
        <taxon>Fungi</taxon>
        <taxon>Dikarya</taxon>
        <taxon>Ascomycota</taxon>
        <taxon>Pezizomycotina</taxon>
        <taxon>Dothideomycetes</taxon>
        <taxon>Pleosporomycetidae</taxon>
        <taxon>Pleosporales</taxon>
        <taxon>Pleosporineae</taxon>
        <taxon>Phaeosphaeriaceae</taxon>
        <taxon>Ophiobolus</taxon>
    </lineage>
</organism>
<sequence>MAGSNHHILTFPAELRLRIYEYLLPLNLDRGDLRGLVVSCRTVKDEVYHEMAKVAQKARDELQARWPFEEPFAIPFLARLFRTGELLVEVPYLGGILVHDFARGPRSEARPGIGLAQQGGFALGARRVLLYVTQVENTAPLKHQEAEFARMIKVFWHINTCPPDRYLAFLLQLYIDTCNVDIECEGGSEEAEIRQNYVGHEERTTPMVSRYVGSRDETGKIMLVIYEWVGGLRDYHSERR</sequence>
<gene>
    <name evidence="1" type="ORF">CC86DRAFT_416966</name>
</gene>
<accession>A0A6A7A1F7</accession>
<protein>
    <submittedName>
        <fullName evidence="1">Uncharacterized protein</fullName>
    </submittedName>
</protein>
<keyword evidence="2" id="KW-1185">Reference proteome</keyword>
<reference evidence="1" key="1">
    <citation type="journal article" date="2020" name="Stud. Mycol.">
        <title>101 Dothideomycetes genomes: a test case for predicting lifestyles and emergence of pathogens.</title>
        <authorList>
            <person name="Haridas S."/>
            <person name="Albert R."/>
            <person name="Binder M."/>
            <person name="Bloem J."/>
            <person name="Labutti K."/>
            <person name="Salamov A."/>
            <person name="Andreopoulos B."/>
            <person name="Baker S."/>
            <person name="Barry K."/>
            <person name="Bills G."/>
            <person name="Bluhm B."/>
            <person name="Cannon C."/>
            <person name="Castanera R."/>
            <person name="Culley D."/>
            <person name="Daum C."/>
            <person name="Ezra D."/>
            <person name="Gonzalez J."/>
            <person name="Henrissat B."/>
            <person name="Kuo A."/>
            <person name="Liang C."/>
            <person name="Lipzen A."/>
            <person name="Lutzoni F."/>
            <person name="Magnuson J."/>
            <person name="Mondo S."/>
            <person name="Nolan M."/>
            <person name="Ohm R."/>
            <person name="Pangilinan J."/>
            <person name="Park H.-J."/>
            <person name="Ramirez L."/>
            <person name="Alfaro M."/>
            <person name="Sun H."/>
            <person name="Tritt A."/>
            <person name="Yoshinaga Y."/>
            <person name="Zwiers L.-H."/>
            <person name="Turgeon B."/>
            <person name="Goodwin S."/>
            <person name="Spatafora J."/>
            <person name="Crous P."/>
            <person name="Grigoriev I."/>
        </authorList>
    </citation>
    <scope>NUCLEOTIDE SEQUENCE</scope>
    <source>
        <strain evidence="1">CBS 113818</strain>
    </source>
</reference>
<evidence type="ECO:0000313" key="1">
    <source>
        <dbReference type="EMBL" id="KAF2827101.1"/>
    </source>
</evidence>
<proteinExistence type="predicted"/>
<dbReference type="Proteomes" id="UP000799424">
    <property type="component" value="Unassembled WGS sequence"/>
</dbReference>
<dbReference type="OrthoDB" id="3801219at2759"/>
<evidence type="ECO:0000313" key="2">
    <source>
        <dbReference type="Proteomes" id="UP000799424"/>
    </source>
</evidence>
<name>A0A6A7A1F7_9PLEO</name>
<dbReference type="AlphaFoldDB" id="A0A6A7A1F7"/>
<dbReference type="EMBL" id="MU006225">
    <property type="protein sequence ID" value="KAF2827101.1"/>
    <property type="molecule type" value="Genomic_DNA"/>
</dbReference>